<evidence type="ECO:0000256" key="1">
    <source>
        <dbReference type="SAM" id="MobiDB-lite"/>
    </source>
</evidence>
<name>A0A427YJH9_9TREE</name>
<proteinExistence type="predicted"/>
<reference evidence="2 3" key="1">
    <citation type="submission" date="2018-11" db="EMBL/GenBank/DDBJ databases">
        <title>Genome sequence of Saitozyma podzolica DSM 27192.</title>
        <authorList>
            <person name="Aliyu H."/>
            <person name="Gorte O."/>
            <person name="Ochsenreither K."/>
        </authorList>
    </citation>
    <scope>NUCLEOTIDE SEQUENCE [LARGE SCALE GENOMIC DNA]</scope>
    <source>
        <strain evidence="2 3">DSM 27192</strain>
    </source>
</reference>
<evidence type="ECO:0000313" key="3">
    <source>
        <dbReference type="Proteomes" id="UP000279259"/>
    </source>
</evidence>
<dbReference type="AlphaFoldDB" id="A0A427YJH9"/>
<keyword evidence="3" id="KW-1185">Reference proteome</keyword>
<gene>
    <name evidence="2" type="ORF">EHS25_009530</name>
</gene>
<accession>A0A427YJH9</accession>
<feature type="compositionally biased region" description="Polar residues" evidence="1">
    <location>
        <begin position="102"/>
        <end position="111"/>
    </location>
</feature>
<organism evidence="2 3">
    <name type="scientific">Saitozyma podzolica</name>
    <dbReference type="NCBI Taxonomy" id="1890683"/>
    <lineage>
        <taxon>Eukaryota</taxon>
        <taxon>Fungi</taxon>
        <taxon>Dikarya</taxon>
        <taxon>Basidiomycota</taxon>
        <taxon>Agaricomycotina</taxon>
        <taxon>Tremellomycetes</taxon>
        <taxon>Tremellales</taxon>
        <taxon>Trimorphomycetaceae</taxon>
        <taxon>Saitozyma</taxon>
    </lineage>
</organism>
<evidence type="ECO:0000313" key="2">
    <source>
        <dbReference type="EMBL" id="RSH91231.1"/>
    </source>
</evidence>
<dbReference type="EMBL" id="RSCD01000008">
    <property type="protein sequence ID" value="RSH91231.1"/>
    <property type="molecule type" value="Genomic_DNA"/>
</dbReference>
<feature type="compositionally biased region" description="Low complexity" evidence="1">
    <location>
        <begin position="66"/>
        <end position="83"/>
    </location>
</feature>
<dbReference type="OrthoDB" id="2574059at2759"/>
<protein>
    <submittedName>
        <fullName evidence="2">Uncharacterized protein</fullName>
    </submittedName>
</protein>
<feature type="region of interest" description="Disordered" evidence="1">
    <location>
        <begin position="66"/>
        <end position="131"/>
    </location>
</feature>
<comment type="caution">
    <text evidence="2">The sequence shown here is derived from an EMBL/GenBank/DDBJ whole genome shotgun (WGS) entry which is preliminary data.</text>
</comment>
<dbReference type="Proteomes" id="UP000279259">
    <property type="component" value="Unassembled WGS sequence"/>
</dbReference>
<sequence>MLPAQSSSFEARLHQLFSHFDSGTHAICRDPRETVEEQGHLYFKPASNEVPPRRSSISFLSALSLTRPSSSASTPAPTPLSSSFPQQLGMTTPDAVPAHNVPRSNSLSATELPQVGTKPSQPAAPAMARAQTTGAVKGFDVAQRHFDPSREPKLLGLL</sequence>